<dbReference type="PROSITE" id="PS51683">
    <property type="entry name" value="SAM_OMT_II"/>
    <property type="match status" value="1"/>
</dbReference>
<name>W3WHT3_PESFW</name>
<dbReference type="OrthoDB" id="3340390at2759"/>
<protein>
    <submittedName>
        <fullName evidence="6">Uncharacterized protein</fullName>
    </submittedName>
</protein>
<dbReference type="PANTHER" id="PTHR43712">
    <property type="entry name" value="PUTATIVE (AFU_ORTHOLOGUE AFUA_4G14580)-RELATED"/>
    <property type="match status" value="1"/>
</dbReference>
<dbReference type="Proteomes" id="UP000030651">
    <property type="component" value="Unassembled WGS sequence"/>
</dbReference>
<keyword evidence="7" id="KW-1185">Reference proteome</keyword>
<dbReference type="Gene3D" id="3.40.50.150">
    <property type="entry name" value="Vaccinia Virus protein VP39"/>
    <property type="match status" value="1"/>
</dbReference>
<keyword evidence="1" id="KW-0489">Methyltransferase</keyword>
<feature type="domain" description="O-methyltransferase dimerisation" evidence="5">
    <location>
        <begin position="66"/>
        <end position="126"/>
    </location>
</feature>
<keyword evidence="2" id="KW-0808">Transferase</keyword>
<keyword evidence="3" id="KW-0949">S-adenosyl-L-methionine</keyword>
<dbReference type="InterPro" id="IPR001077">
    <property type="entry name" value="COMT_C"/>
</dbReference>
<evidence type="ECO:0000313" key="6">
    <source>
        <dbReference type="EMBL" id="ETS73453.1"/>
    </source>
</evidence>
<dbReference type="KEGG" id="pfy:PFICI_14399"/>
<evidence type="ECO:0000256" key="2">
    <source>
        <dbReference type="ARBA" id="ARBA00022679"/>
    </source>
</evidence>
<dbReference type="AlphaFoldDB" id="W3WHT3"/>
<dbReference type="OMA" id="YMKFILH"/>
<reference evidence="7" key="1">
    <citation type="journal article" date="2015" name="BMC Genomics">
        <title>Genomic and transcriptomic analysis of the endophytic fungus Pestalotiopsis fici reveals its lifestyle and high potential for synthesis of natural products.</title>
        <authorList>
            <person name="Wang X."/>
            <person name="Zhang X."/>
            <person name="Liu L."/>
            <person name="Xiang M."/>
            <person name="Wang W."/>
            <person name="Sun X."/>
            <person name="Che Y."/>
            <person name="Guo L."/>
            <person name="Liu G."/>
            <person name="Guo L."/>
            <person name="Wang C."/>
            <person name="Yin W.B."/>
            <person name="Stadler M."/>
            <person name="Zhang X."/>
            <person name="Liu X."/>
        </authorList>
    </citation>
    <scope>NUCLEOTIDE SEQUENCE [LARGE SCALE GENOMIC DNA]</scope>
    <source>
        <strain evidence="7">W106-1 / CGMCC3.15140</strain>
    </source>
</reference>
<dbReference type="Pfam" id="PF08100">
    <property type="entry name" value="Dimerisation"/>
    <property type="match status" value="1"/>
</dbReference>
<dbReference type="SUPFAM" id="SSF46785">
    <property type="entry name" value="Winged helix' DNA-binding domain"/>
    <property type="match status" value="1"/>
</dbReference>
<dbReference type="GO" id="GO:0032259">
    <property type="term" value="P:methylation"/>
    <property type="evidence" value="ECO:0007669"/>
    <property type="project" value="UniProtKB-KW"/>
</dbReference>
<dbReference type="InterPro" id="IPR036388">
    <property type="entry name" value="WH-like_DNA-bd_sf"/>
</dbReference>
<dbReference type="InParanoid" id="W3WHT3"/>
<sequence length="401" mass="44657">MSTSPSRVSALKSATKVLSSLQGGSGESLSESERVSALAEATKLVAALENPEDASLKFAYMPGAWMAIRTLVDLKVFHMLSEKEAVSVCELATRTGADELLLTRLLRVLVALGYVSENGVGHYGPTKWTMHFSNRLTEGMIKFIYDHTMPCLAATPTWLKDKGYPNPIDPKDSIWQAGHGNCKELTFEWLALPGNESYWDDANSFFEGDRGSRPAWFTWFPVQEKLLDGADVNDDAILMVDVAGGRGHDLLEFHAQYHAQPGRLILQDQQPVLDSITDLPKRIETYGLDFWTQQPVPGARVYFMKFIMHDYADPDCIRILRHVAVSMRKGYSRLVINDFILPDKGSSLLPAQWDLMMMVFLAAFERTASQWRTLLSAAGLEIEGMYYPPGDGQGIIIASLV</sequence>
<proteinExistence type="predicted"/>
<dbReference type="InterPro" id="IPR016461">
    <property type="entry name" value="COMT-like"/>
</dbReference>
<dbReference type="EMBL" id="KI912121">
    <property type="protein sequence ID" value="ETS73453.1"/>
    <property type="molecule type" value="Genomic_DNA"/>
</dbReference>
<dbReference type="InterPro" id="IPR029063">
    <property type="entry name" value="SAM-dependent_MTases_sf"/>
</dbReference>
<evidence type="ECO:0000259" key="5">
    <source>
        <dbReference type="Pfam" id="PF08100"/>
    </source>
</evidence>
<feature type="domain" description="O-methyltransferase C-terminal" evidence="4">
    <location>
        <begin position="237"/>
        <end position="380"/>
    </location>
</feature>
<dbReference type="PANTHER" id="PTHR43712:SF1">
    <property type="entry name" value="HYPOTHETICAL O-METHYLTRANSFERASE (EUROFUNG)-RELATED"/>
    <property type="match status" value="1"/>
</dbReference>
<dbReference type="HOGENOM" id="CLU_005533_5_0_1"/>
<gene>
    <name evidence="6" type="ORF">PFICI_14399</name>
</gene>
<accession>W3WHT3</accession>
<organism evidence="6 7">
    <name type="scientific">Pestalotiopsis fici (strain W106-1 / CGMCC3.15140)</name>
    <dbReference type="NCBI Taxonomy" id="1229662"/>
    <lineage>
        <taxon>Eukaryota</taxon>
        <taxon>Fungi</taxon>
        <taxon>Dikarya</taxon>
        <taxon>Ascomycota</taxon>
        <taxon>Pezizomycotina</taxon>
        <taxon>Sordariomycetes</taxon>
        <taxon>Xylariomycetidae</taxon>
        <taxon>Amphisphaeriales</taxon>
        <taxon>Sporocadaceae</taxon>
        <taxon>Pestalotiopsis</taxon>
    </lineage>
</organism>
<dbReference type="GO" id="GO:0046983">
    <property type="term" value="F:protein dimerization activity"/>
    <property type="evidence" value="ECO:0007669"/>
    <property type="project" value="InterPro"/>
</dbReference>
<dbReference type="InterPro" id="IPR012967">
    <property type="entry name" value="COMT_dimerisation"/>
</dbReference>
<dbReference type="Pfam" id="PF00891">
    <property type="entry name" value="Methyltransf_2"/>
    <property type="match status" value="1"/>
</dbReference>
<dbReference type="GO" id="GO:0008171">
    <property type="term" value="F:O-methyltransferase activity"/>
    <property type="evidence" value="ECO:0007669"/>
    <property type="project" value="InterPro"/>
</dbReference>
<evidence type="ECO:0000256" key="1">
    <source>
        <dbReference type="ARBA" id="ARBA00022603"/>
    </source>
</evidence>
<dbReference type="eggNOG" id="KOG3178">
    <property type="taxonomic scope" value="Eukaryota"/>
</dbReference>
<dbReference type="SUPFAM" id="SSF53335">
    <property type="entry name" value="S-adenosyl-L-methionine-dependent methyltransferases"/>
    <property type="match status" value="1"/>
</dbReference>
<dbReference type="Gene3D" id="1.10.10.10">
    <property type="entry name" value="Winged helix-like DNA-binding domain superfamily/Winged helix DNA-binding domain"/>
    <property type="match status" value="1"/>
</dbReference>
<evidence type="ECO:0000313" key="7">
    <source>
        <dbReference type="Proteomes" id="UP000030651"/>
    </source>
</evidence>
<dbReference type="InterPro" id="IPR036390">
    <property type="entry name" value="WH_DNA-bd_sf"/>
</dbReference>
<dbReference type="GeneID" id="19279412"/>
<dbReference type="RefSeq" id="XP_007841171.1">
    <property type="nucleotide sequence ID" value="XM_007842980.1"/>
</dbReference>
<evidence type="ECO:0000259" key="4">
    <source>
        <dbReference type="Pfam" id="PF00891"/>
    </source>
</evidence>
<evidence type="ECO:0000256" key="3">
    <source>
        <dbReference type="ARBA" id="ARBA00022691"/>
    </source>
</evidence>